<dbReference type="GO" id="GO:0050661">
    <property type="term" value="F:NADP binding"/>
    <property type="evidence" value="ECO:0007669"/>
    <property type="project" value="InterPro"/>
</dbReference>
<feature type="binding site" evidence="10">
    <location>
        <position position="220"/>
    </location>
    <ligand>
        <name>NADP(+)</name>
        <dbReference type="ChEBI" id="CHEBI:58349"/>
    </ligand>
</feature>
<dbReference type="GO" id="GO:0008652">
    <property type="term" value="P:amino acid biosynthetic process"/>
    <property type="evidence" value="ECO:0007669"/>
    <property type="project" value="UniProtKB-KW"/>
</dbReference>
<dbReference type="Pfam" id="PF18317">
    <property type="entry name" value="SDH_C"/>
    <property type="match status" value="1"/>
</dbReference>
<feature type="binding site" evidence="10">
    <location>
        <position position="78"/>
    </location>
    <ligand>
        <name>NADP(+)</name>
        <dbReference type="ChEBI" id="CHEBI:58349"/>
    </ligand>
</feature>
<keyword evidence="5 10" id="KW-0057">Aromatic amino acid biosynthesis</keyword>
<dbReference type="GO" id="GO:0019632">
    <property type="term" value="P:shikimate metabolic process"/>
    <property type="evidence" value="ECO:0007669"/>
    <property type="project" value="InterPro"/>
</dbReference>
<dbReference type="InterPro" id="IPR006151">
    <property type="entry name" value="Shikm_DH/Glu-tRNA_Rdtase"/>
</dbReference>
<dbReference type="STRING" id="519424.AZF04_04290"/>
<dbReference type="AlphaFoldDB" id="A0A161Q6L5"/>
<feature type="binding site" evidence="10">
    <location>
        <position position="222"/>
    </location>
    <ligand>
        <name>shikimate</name>
        <dbReference type="ChEBI" id="CHEBI:36208"/>
    </ligand>
</feature>
<dbReference type="EMBL" id="LTAO01000012">
    <property type="protein sequence ID" value="KYG31998.1"/>
    <property type="molecule type" value="Genomic_DNA"/>
</dbReference>
<dbReference type="GO" id="GO:0052734">
    <property type="term" value="F:shikimate 3-dehydrogenase (NAD+) activity"/>
    <property type="evidence" value="ECO:0007669"/>
    <property type="project" value="RHEA"/>
</dbReference>
<feature type="binding site" evidence="10">
    <location>
        <position position="243"/>
    </location>
    <ligand>
        <name>NADP(+)</name>
        <dbReference type="ChEBI" id="CHEBI:58349"/>
    </ligand>
</feature>
<dbReference type="SUPFAM" id="SSF53223">
    <property type="entry name" value="Aminoacid dehydrogenase-like, N-terminal domain"/>
    <property type="match status" value="1"/>
</dbReference>
<dbReference type="GO" id="GO:0004764">
    <property type="term" value="F:shikimate 3-dehydrogenase (NADP+) activity"/>
    <property type="evidence" value="ECO:0007669"/>
    <property type="project" value="UniProtKB-UniRule"/>
</dbReference>
<dbReference type="InterPro" id="IPR046346">
    <property type="entry name" value="Aminoacid_DH-like_N_sf"/>
</dbReference>
<feature type="active site" description="Proton acceptor" evidence="10">
    <location>
        <position position="66"/>
    </location>
</feature>
<dbReference type="GO" id="GO:0009073">
    <property type="term" value="P:aromatic amino acid family biosynthetic process"/>
    <property type="evidence" value="ECO:0007669"/>
    <property type="project" value="UniProtKB-KW"/>
</dbReference>
<name>A0A161Q6L5_9BACI</name>
<evidence type="ECO:0000256" key="5">
    <source>
        <dbReference type="ARBA" id="ARBA00023141"/>
    </source>
</evidence>
<feature type="binding site" evidence="10">
    <location>
        <position position="62"/>
    </location>
    <ligand>
        <name>shikimate</name>
        <dbReference type="ChEBI" id="CHEBI:36208"/>
    </ligand>
</feature>
<comment type="caution">
    <text evidence="14">The sequence shown here is derived from an EMBL/GenBank/DDBJ whole genome shotgun (WGS) entry which is preliminary data.</text>
</comment>
<dbReference type="GO" id="GO:0009423">
    <property type="term" value="P:chorismate biosynthetic process"/>
    <property type="evidence" value="ECO:0007669"/>
    <property type="project" value="UniProtKB-UniRule"/>
</dbReference>
<feature type="binding site" evidence="10">
    <location>
        <position position="250"/>
    </location>
    <ligand>
        <name>shikimate</name>
        <dbReference type="ChEBI" id="CHEBI:36208"/>
    </ligand>
</feature>
<comment type="pathway">
    <text evidence="1 10">Metabolic intermediate biosynthesis; chorismate biosynthesis; chorismate from D-erythrose 4-phosphate and phosphoenolpyruvate: step 4/7.</text>
</comment>
<dbReference type="EC" id="1.1.1.25" evidence="10"/>
<keyword evidence="3 10" id="KW-0521">NADP</keyword>
<dbReference type="SUPFAM" id="SSF51735">
    <property type="entry name" value="NAD(P)-binding Rossmann-fold domains"/>
    <property type="match status" value="1"/>
</dbReference>
<dbReference type="NCBIfam" id="NF001314">
    <property type="entry name" value="PRK00258.2-2"/>
    <property type="match status" value="1"/>
</dbReference>
<reference evidence="14" key="1">
    <citation type="submission" date="2016-02" db="EMBL/GenBank/DDBJ databases">
        <title>Genome sequence of Bacillus trypoxylicola KCTC 13244(T).</title>
        <authorList>
            <person name="Jeong H."/>
            <person name="Park S.-H."/>
            <person name="Choi S.-K."/>
        </authorList>
    </citation>
    <scope>NUCLEOTIDE SEQUENCE [LARGE SCALE GENOMIC DNA]</scope>
    <source>
        <strain evidence="14">KCTC 13244</strain>
    </source>
</reference>
<evidence type="ECO:0000256" key="7">
    <source>
        <dbReference type="ARBA" id="ARBA00051639"/>
    </source>
</evidence>
<evidence type="ECO:0000256" key="10">
    <source>
        <dbReference type="HAMAP-Rule" id="MF_00222"/>
    </source>
</evidence>
<comment type="function">
    <text evidence="10">Involved in the biosynthesis of the chorismate, which leads to the biosynthesis of aromatic amino acids. Catalyzes the reversible NADPH linked reduction of 3-dehydroshikimate (DHSA) to yield shikimate (SA).</text>
</comment>
<dbReference type="InterPro" id="IPR041121">
    <property type="entry name" value="SDH_C"/>
</dbReference>
<feature type="binding site" evidence="10">
    <location>
        <position position="87"/>
    </location>
    <ligand>
        <name>shikimate</name>
        <dbReference type="ChEBI" id="CHEBI:36208"/>
    </ligand>
</feature>
<evidence type="ECO:0000256" key="4">
    <source>
        <dbReference type="ARBA" id="ARBA00023002"/>
    </source>
</evidence>
<dbReference type="InterPro" id="IPR013708">
    <property type="entry name" value="Shikimate_DH-bd_N"/>
</dbReference>
<evidence type="ECO:0000259" key="12">
    <source>
        <dbReference type="Pfam" id="PF08501"/>
    </source>
</evidence>
<sequence>MEKLYGLLGYPVGHSMSPSMHNKAFEDLKVAARYMAFEVEPQNLQNAVEAIRSLQLGGCNVTIPHKVEVMNYLDEIDEEALEIGAVNTIVREGNKLIGYNTDGRGYLQSLLEVLTGELSEKQVAIIGAGGAARAVVTALKNNHTKRIVVANRTIEKAEQLLNRLHSPVSLLEAQEIKTVESNLEQFDIVINTTSVGMSPQVEQTPICLDKLSNKSIVSDLIYNPIKTKFLTEAEAKGATILNGVGMFVNQGALSFEYWTKQSPNRKLMTKTVLQQLGGYYVNR</sequence>
<feature type="domain" description="SDH C-terminal" evidence="13">
    <location>
        <begin position="243"/>
        <end position="273"/>
    </location>
</feature>
<accession>A0A161Q6L5</accession>
<feature type="binding site" evidence="10">
    <location>
        <position position="102"/>
    </location>
    <ligand>
        <name>shikimate</name>
        <dbReference type="ChEBI" id="CHEBI:36208"/>
    </ligand>
</feature>
<comment type="similarity">
    <text evidence="10">Belongs to the shikimate dehydrogenase family.</text>
</comment>
<evidence type="ECO:0000313" key="15">
    <source>
        <dbReference type="Proteomes" id="UP000075806"/>
    </source>
</evidence>
<dbReference type="InterPro" id="IPR011342">
    <property type="entry name" value="Shikimate_DH"/>
</dbReference>
<evidence type="ECO:0000256" key="1">
    <source>
        <dbReference type="ARBA" id="ARBA00004871"/>
    </source>
</evidence>
<protein>
    <recommendedName>
        <fullName evidence="10">Shikimate dehydrogenase (NADP(+))</fullName>
        <shortName evidence="10">SDH</shortName>
        <ecNumber evidence="10">1.1.1.25</ecNumber>
    </recommendedName>
</protein>
<evidence type="ECO:0000256" key="2">
    <source>
        <dbReference type="ARBA" id="ARBA00022605"/>
    </source>
</evidence>
<dbReference type="HAMAP" id="MF_00222">
    <property type="entry name" value="Shikimate_DH_AroE"/>
    <property type="match status" value="1"/>
</dbReference>
<dbReference type="FunFam" id="3.40.50.720:FF:000086">
    <property type="entry name" value="Quinate/shikimate dehydrogenase"/>
    <property type="match status" value="1"/>
</dbReference>
<feature type="domain" description="Shikimate dehydrogenase substrate binding N-terminal" evidence="12">
    <location>
        <begin position="7"/>
        <end position="89"/>
    </location>
</feature>
<comment type="subunit">
    <text evidence="10">Homodimer.</text>
</comment>
<dbReference type="Pfam" id="PF08501">
    <property type="entry name" value="Shikimate_dh_N"/>
    <property type="match status" value="1"/>
</dbReference>
<dbReference type="Gene3D" id="3.40.50.10860">
    <property type="entry name" value="Leucine Dehydrogenase, chain A, domain 1"/>
    <property type="match status" value="1"/>
</dbReference>
<comment type="catalytic activity">
    <reaction evidence="8">
        <text>shikimate + NAD(+) = 3-dehydroshikimate + NADH + H(+)</text>
        <dbReference type="Rhea" id="RHEA:17741"/>
        <dbReference type="ChEBI" id="CHEBI:15378"/>
        <dbReference type="ChEBI" id="CHEBI:16630"/>
        <dbReference type="ChEBI" id="CHEBI:36208"/>
        <dbReference type="ChEBI" id="CHEBI:57540"/>
        <dbReference type="ChEBI" id="CHEBI:57945"/>
    </reaction>
</comment>
<dbReference type="InterPro" id="IPR036291">
    <property type="entry name" value="NAD(P)-bd_dom_sf"/>
</dbReference>
<keyword evidence="4 10" id="KW-0560">Oxidoreductase</keyword>
<feature type="binding site" evidence="10">
    <location>
        <begin position="127"/>
        <end position="131"/>
    </location>
    <ligand>
        <name>NADP(+)</name>
        <dbReference type="ChEBI" id="CHEBI:58349"/>
    </ligand>
</feature>
<feature type="domain" description="Quinate/shikimate 5-dehydrogenase/glutamyl-tRNA reductase" evidence="11">
    <location>
        <begin position="114"/>
        <end position="194"/>
    </location>
</feature>
<comment type="catalytic activity">
    <reaction evidence="6 10">
        <text>shikimate + NADP(+) = 3-dehydroshikimate + NADPH + H(+)</text>
        <dbReference type="Rhea" id="RHEA:17737"/>
        <dbReference type="ChEBI" id="CHEBI:15378"/>
        <dbReference type="ChEBI" id="CHEBI:16630"/>
        <dbReference type="ChEBI" id="CHEBI:36208"/>
        <dbReference type="ChEBI" id="CHEBI:57783"/>
        <dbReference type="ChEBI" id="CHEBI:58349"/>
        <dbReference type="EC" id="1.1.1.25"/>
    </reaction>
</comment>
<evidence type="ECO:0000256" key="3">
    <source>
        <dbReference type="ARBA" id="ARBA00022857"/>
    </source>
</evidence>
<evidence type="ECO:0000259" key="13">
    <source>
        <dbReference type="Pfam" id="PF18317"/>
    </source>
</evidence>
<dbReference type="PANTHER" id="PTHR21089:SF1">
    <property type="entry name" value="BIFUNCTIONAL 3-DEHYDROQUINATE DEHYDRATASE_SHIKIMATE DEHYDROGENASE, CHLOROPLASTIC"/>
    <property type="match status" value="1"/>
</dbReference>
<evidence type="ECO:0000256" key="6">
    <source>
        <dbReference type="ARBA" id="ARBA00049442"/>
    </source>
</evidence>
<organism evidence="14 15">
    <name type="scientific">Alkalihalobacillus trypoxylicola</name>
    <dbReference type="NCBI Taxonomy" id="519424"/>
    <lineage>
        <taxon>Bacteria</taxon>
        <taxon>Bacillati</taxon>
        <taxon>Bacillota</taxon>
        <taxon>Bacilli</taxon>
        <taxon>Bacillales</taxon>
        <taxon>Bacillaceae</taxon>
        <taxon>Alkalihalobacillus</taxon>
    </lineage>
</organism>
<dbReference type="RefSeq" id="WP_061948345.1">
    <property type="nucleotide sequence ID" value="NZ_LTAO01000012.1"/>
</dbReference>
<dbReference type="UniPathway" id="UPA00053">
    <property type="reaction ID" value="UER00087"/>
</dbReference>
<keyword evidence="2 10" id="KW-0028">Amino-acid biosynthesis</keyword>
<gene>
    <name evidence="10" type="primary">aroE</name>
    <name evidence="14" type="ORF">AZF04_04290</name>
</gene>
<evidence type="ECO:0000259" key="11">
    <source>
        <dbReference type="Pfam" id="PF01488"/>
    </source>
</evidence>
<dbReference type="CDD" id="cd01065">
    <property type="entry name" value="NAD_bind_Shikimate_DH"/>
    <property type="match status" value="1"/>
</dbReference>
<dbReference type="GO" id="GO:0005829">
    <property type="term" value="C:cytosol"/>
    <property type="evidence" value="ECO:0007669"/>
    <property type="project" value="TreeGrafter"/>
</dbReference>
<feature type="binding site" evidence="10">
    <location>
        <begin position="15"/>
        <end position="17"/>
    </location>
    <ligand>
        <name>shikimate</name>
        <dbReference type="ChEBI" id="CHEBI:36208"/>
    </ligand>
</feature>
<comment type="pathway">
    <text evidence="9">Aromatic compound metabolism; 3,4-dihydroxybenzoate biosynthesis; 3-dehydroquinate from D-quinate (NAD(+) route).</text>
</comment>
<dbReference type="OrthoDB" id="9792692at2"/>
<evidence type="ECO:0000313" key="14">
    <source>
        <dbReference type="EMBL" id="KYG31998.1"/>
    </source>
</evidence>
<evidence type="ECO:0000256" key="8">
    <source>
        <dbReference type="ARBA" id="ARBA00052329"/>
    </source>
</evidence>
<dbReference type="GO" id="GO:0030266">
    <property type="term" value="F:quinate 3-dehydrogenase (NAD+) activity"/>
    <property type="evidence" value="ECO:0007669"/>
    <property type="project" value="UniProtKB-EC"/>
</dbReference>
<comment type="catalytic activity">
    <reaction evidence="7">
        <text>L-quinate + NAD(+) = 3-dehydroquinate + NADH + H(+)</text>
        <dbReference type="Rhea" id="RHEA:22364"/>
        <dbReference type="ChEBI" id="CHEBI:15378"/>
        <dbReference type="ChEBI" id="CHEBI:29751"/>
        <dbReference type="ChEBI" id="CHEBI:32364"/>
        <dbReference type="ChEBI" id="CHEBI:57540"/>
        <dbReference type="ChEBI" id="CHEBI:57945"/>
        <dbReference type="EC" id="1.1.1.24"/>
    </reaction>
</comment>
<dbReference type="NCBIfam" id="TIGR00507">
    <property type="entry name" value="aroE"/>
    <property type="match status" value="1"/>
</dbReference>
<dbReference type="Gene3D" id="3.40.50.720">
    <property type="entry name" value="NAD(P)-binding Rossmann-like Domain"/>
    <property type="match status" value="1"/>
</dbReference>
<keyword evidence="15" id="KW-1185">Reference proteome</keyword>
<dbReference type="Proteomes" id="UP000075806">
    <property type="component" value="Unassembled WGS sequence"/>
</dbReference>
<dbReference type="NCBIfam" id="NF001319">
    <property type="entry name" value="PRK00258.3-3"/>
    <property type="match status" value="1"/>
</dbReference>
<dbReference type="InterPro" id="IPR022893">
    <property type="entry name" value="Shikimate_DH_fam"/>
</dbReference>
<dbReference type="Pfam" id="PF01488">
    <property type="entry name" value="Shikimate_DH"/>
    <property type="match status" value="1"/>
</dbReference>
<proteinExistence type="inferred from homology"/>
<feature type="binding site" evidence="10">
    <location>
        <begin position="151"/>
        <end position="156"/>
    </location>
    <ligand>
        <name>NADP(+)</name>
        <dbReference type="ChEBI" id="CHEBI:58349"/>
    </ligand>
</feature>
<dbReference type="PANTHER" id="PTHR21089">
    <property type="entry name" value="SHIKIMATE DEHYDROGENASE"/>
    <property type="match status" value="1"/>
</dbReference>
<evidence type="ECO:0000256" key="9">
    <source>
        <dbReference type="ARBA" id="ARBA00060613"/>
    </source>
</evidence>